<dbReference type="Proteomes" id="UP000051677">
    <property type="component" value="Unassembled WGS sequence"/>
</dbReference>
<sequence>MGWQAMSCRPMFHLGTLATTDHTLIQKCIAFCHALGFTFGDLPTRRSHFVDNRLSRPYIM</sequence>
<proteinExistence type="predicted"/>
<dbReference type="EMBL" id="LKTM01000223">
    <property type="protein sequence ID" value="KQH78344.1"/>
    <property type="molecule type" value="Genomic_DNA"/>
</dbReference>
<accession>A0A0Q2UCT1</accession>
<evidence type="ECO:0000313" key="1">
    <source>
        <dbReference type="EMBL" id="KQH78344.1"/>
    </source>
</evidence>
<comment type="caution">
    <text evidence="1">The sequence shown here is derived from an EMBL/GenBank/DDBJ whole genome shotgun (WGS) entry which is preliminary data.</text>
</comment>
<gene>
    <name evidence="1" type="ORF">AO501_03060</name>
</gene>
<protein>
    <submittedName>
        <fullName evidence="1">Uncharacterized protein</fullName>
    </submittedName>
</protein>
<evidence type="ECO:0000313" key="2">
    <source>
        <dbReference type="Proteomes" id="UP000051677"/>
    </source>
</evidence>
<name>A0A0Q2UCT1_MYCGO</name>
<dbReference type="AlphaFoldDB" id="A0A0Q2UCT1"/>
<reference evidence="1 2" key="1">
    <citation type="submission" date="2015-10" db="EMBL/GenBank/DDBJ databases">
        <title>Mycobacterium gordonae draft genome assembly.</title>
        <authorList>
            <person name="Ustinova V."/>
            <person name="Smirnova T."/>
            <person name="Blagodatskikh K."/>
            <person name="Varlamov D."/>
            <person name="Larionova E."/>
            <person name="Chernousova L."/>
        </authorList>
    </citation>
    <scope>NUCLEOTIDE SEQUENCE [LARGE SCALE GENOMIC DNA]</scope>
    <source>
        <strain evidence="1 2">CTRI 14-8773</strain>
    </source>
</reference>
<organism evidence="1 2">
    <name type="scientific">Mycobacterium gordonae</name>
    <dbReference type="NCBI Taxonomy" id="1778"/>
    <lineage>
        <taxon>Bacteria</taxon>
        <taxon>Bacillati</taxon>
        <taxon>Actinomycetota</taxon>
        <taxon>Actinomycetes</taxon>
        <taxon>Mycobacteriales</taxon>
        <taxon>Mycobacteriaceae</taxon>
        <taxon>Mycobacterium</taxon>
    </lineage>
</organism>